<dbReference type="Pfam" id="PF01081">
    <property type="entry name" value="Aldolase"/>
    <property type="match status" value="1"/>
</dbReference>
<evidence type="ECO:0000256" key="4">
    <source>
        <dbReference type="ARBA" id="ARBA00023239"/>
    </source>
</evidence>
<proteinExistence type="inferred from homology"/>
<dbReference type="AlphaFoldDB" id="A0A645HAS7"/>
<evidence type="ECO:0000256" key="2">
    <source>
        <dbReference type="ARBA" id="ARBA00006906"/>
    </source>
</evidence>
<dbReference type="SUPFAM" id="SSF51569">
    <property type="entry name" value="Aldolase"/>
    <property type="match status" value="1"/>
</dbReference>
<protein>
    <submittedName>
        <fullName evidence="6">2-dehydro-3-deoxy-6-phosphogalactonate aldolase</fullName>
        <ecNumber evidence="6">4.1.2.21</ecNumber>
    </submittedName>
</protein>
<accession>A0A645HAS7</accession>
<reference evidence="6" key="1">
    <citation type="submission" date="2019-08" db="EMBL/GenBank/DDBJ databases">
        <authorList>
            <person name="Kucharzyk K."/>
            <person name="Murdoch R.W."/>
            <person name="Higgins S."/>
            <person name="Loffler F."/>
        </authorList>
    </citation>
    <scope>NUCLEOTIDE SEQUENCE</scope>
</reference>
<dbReference type="PANTHER" id="PTHR30246:SF1">
    <property type="entry name" value="2-DEHYDRO-3-DEOXY-6-PHOSPHOGALACTONATE ALDOLASE-RELATED"/>
    <property type="match status" value="1"/>
</dbReference>
<dbReference type="GO" id="GO:0008674">
    <property type="term" value="F:2-dehydro-3-deoxy-6-phosphogalactonate aldolase activity"/>
    <property type="evidence" value="ECO:0007669"/>
    <property type="project" value="UniProtKB-EC"/>
</dbReference>
<dbReference type="PANTHER" id="PTHR30246">
    <property type="entry name" value="2-KETO-3-DEOXY-6-PHOSPHOGLUCONATE ALDOLASE"/>
    <property type="match status" value="1"/>
</dbReference>
<gene>
    <name evidence="6" type="primary">dgoA_8</name>
    <name evidence="6" type="ORF">SDC9_180386</name>
</gene>
<dbReference type="InterPro" id="IPR000887">
    <property type="entry name" value="Aldlse_KDPG_KHG"/>
</dbReference>
<dbReference type="Gene3D" id="3.20.20.70">
    <property type="entry name" value="Aldolase class I"/>
    <property type="match status" value="1"/>
</dbReference>
<dbReference type="EMBL" id="VSSQ01085165">
    <property type="protein sequence ID" value="MPN32903.1"/>
    <property type="molecule type" value="Genomic_DNA"/>
</dbReference>
<evidence type="ECO:0000256" key="1">
    <source>
        <dbReference type="ARBA" id="ARBA00004761"/>
    </source>
</evidence>
<name>A0A645HAS7_9ZZZZ</name>
<evidence type="ECO:0000256" key="5">
    <source>
        <dbReference type="ARBA" id="ARBA00023277"/>
    </source>
</evidence>
<dbReference type="EC" id="4.1.2.21" evidence="6"/>
<keyword evidence="5" id="KW-0119">Carbohydrate metabolism</keyword>
<organism evidence="6">
    <name type="scientific">bioreactor metagenome</name>
    <dbReference type="NCBI Taxonomy" id="1076179"/>
    <lineage>
        <taxon>unclassified sequences</taxon>
        <taxon>metagenomes</taxon>
        <taxon>ecological metagenomes</taxon>
    </lineage>
</organism>
<dbReference type="InterPro" id="IPR013785">
    <property type="entry name" value="Aldolase_TIM"/>
</dbReference>
<comment type="pathway">
    <text evidence="1">Carbohydrate acid metabolism.</text>
</comment>
<keyword evidence="4 6" id="KW-0456">Lyase</keyword>
<evidence type="ECO:0000256" key="3">
    <source>
        <dbReference type="ARBA" id="ARBA00011233"/>
    </source>
</evidence>
<dbReference type="CDD" id="cd00452">
    <property type="entry name" value="KDPG_aldolase"/>
    <property type="match status" value="1"/>
</dbReference>
<comment type="caution">
    <text evidence="6">The sequence shown here is derived from an EMBL/GenBank/DDBJ whole genome shotgun (WGS) entry which is preliminary data.</text>
</comment>
<sequence length="105" mass="10984">MLGAYTPTEAQNAFEAGADFVKIFPADTLGPNYIKAIRAPLPHLKIVPTGGVDVHNVADFLKAGCAALGVGGSLVSSKILQESNWTELTRKAAEFVKAATAARSK</sequence>
<evidence type="ECO:0000313" key="6">
    <source>
        <dbReference type="EMBL" id="MPN32903.1"/>
    </source>
</evidence>
<comment type="subunit">
    <text evidence="3">Homotrimer.</text>
</comment>
<comment type="similarity">
    <text evidence="2">Belongs to the KHG/KDPG aldolase family.</text>
</comment>